<accession>B1I0G3</accession>
<dbReference type="AlphaFoldDB" id="B1I0G3"/>
<sequence length="428" mass="50023">MGDANLVITTKNCETRYLPYKTFHIQDNPTVRDMLNEIYSNKENIQLSCSCNPYNTSMVLSKSKSGRFFVKSKPHSKSLHFKCEFAYTQDGSKESTHFPSIYSPELFISDRDNNYLIEFDLSLNLEPLKRNTLALKLSNLGLELLARAWDYLMDNYMKKKSHYYPDLNSIKFSLINLFVGKKDYHKGNTITPPLTSVKLDKNINLEDILYLGLHSTAAIYAINKRYGVYAVVLTSLYNSEISEHDEEYYLLTLSINNRIKGKVRQYHRKFIMKKTLFKSSIEKYSIEQFSHLDNFLNERKVPYYLIGLAKSDSYANLPELVEIALIPVNYNGVIVRNIEELRFTNLLCVRRRIFKKPISRTIHYNNIAPSFILYDSIKPTICEVIVDTTNSLEKIEYFNNQTDFLFYAWFANKYTKITENIPDVYINE</sequence>
<dbReference type="KEGG" id="lsp:Bsph_p092"/>
<dbReference type="HOGENOM" id="CLU_640601_0_0_9"/>
<name>B1I0G3_LYSSC</name>
<dbReference type="EnsemblBacteria" id="ACA42322">
    <property type="protein sequence ID" value="ACA42322"/>
    <property type="gene ID" value="Bsph_p092"/>
</dbReference>
<dbReference type="EMBL" id="CP000818">
    <property type="protein sequence ID" value="ACA42322.1"/>
    <property type="molecule type" value="Genomic_DNA"/>
</dbReference>
<evidence type="ECO:0000313" key="1">
    <source>
        <dbReference type="EMBL" id="ACA42322.1"/>
    </source>
</evidence>
<geneLocation type="plasmid" evidence="1 2">
    <name>pBsph</name>
</geneLocation>
<protein>
    <submittedName>
        <fullName evidence="1">Uncharacterized protein</fullName>
    </submittedName>
</protein>
<dbReference type="RefSeq" id="WP_012291729.1">
    <property type="nucleotide sequence ID" value="NC_010381.1"/>
</dbReference>
<dbReference type="Proteomes" id="UP000002164">
    <property type="component" value="Plasmid pBsph"/>
</dbReference>
<evidence type="ECO:0000313" key="2">
    <source>
        <dbReference type="Proteomes" id="UP000002164"/>
    </source>
</evidence>
<proteinExistence type="predicted"/>
<organism evidence="1 2">
    <name type="scientific">Lysinibacillus sphaericus (strain C3-41)</name>
    <dbReference type="NCBI Taxonomy" id="444177"/>
    <lineage>
        <taxon>Bacteria</taxon>
        <taxon>Bacillati</taxon>
        <taxon>Bacillota</taxon>
        <taxon>Bacilli</taxon>
        <taxon>Bacillales</taxon>
        <taxon>Bacillaceae</taxon>
        <taxon>Lysinibacillus</taxon>
    </lineage>
</organism>
<keyword evidence="1" id="KW-0614">Plasmid</keyword>
<reference evidence="1 2" key="1">
    <citation type="journal article" date="2008" name="J. Bacteriol.">
        <title>Complete genome sequence of the mosquitocidal bacterium Bacillus sphaericus C3-41 and comparison with those of closely related Bacillus species.</title>
        <authorList>
            <person name="Hu X."/>
            <person name="Fan W."/>
            <person name="Han B."/>
            <person name="Liu H."/>
            <person name="Zheng D."/>
            <person name="Li Q."/>
            <person name="Dong W."/>
            <person name="Yan J."/>
            <person name="Gao M."/>
            <person name="Berry C."/>
            <person name="Yuan Z."/>
        </authorList>
    </citation>
    <scope>NUCLEOTIDE SEQUENCE [LARGE SCALE GENOMIC DNA]</scope>
    <source>
        <strain evidence="1 2">C3-41</strain>
        <plasmid evidence="1 2">pBsph</plasmid>
    </source>
</reference>
<gene>
    <name evidence="1" type="ordered locus">Bsph_p092</name>
</gene>